<dbReference type="RefSeq" id="WP_208889544.1">
    <property type="nucleotide sequence ID" value="NZ_CP019336.1"/>
</dbReference>
<reference evidence="1 2" key="1">
    <citation type="submission" date="2017-02" db="EMBL/GenBank/DDBJ databases">
        <title>Trade-off between light-utilization and light-protection in marine flavobacteria.</title>
        <authorList>
            <person name="Kumagai Y."/>
            <person name="Yoshizawa S."/>
            <person name="Kogure K."/>
            <person name="Iwasaki W."/>
        </authorList>
    </citation>
    <scope>NUCLEOTIDE SEQUENCE [LARGE SCALE GENOMIC DNA]</scope>
    <source>
        <strain evidence="1 2">KCTC 23670</strain>
    </source>
</reference>
<dbReference type="EMBL" id="CP019336">
    <property type="protein sequence ID" value="AUC23517.1"/>
    <property type="molecule type" value="Genomic_DNA"/>
</dbReference>
<dbReference type="Proteomes" id="UP000232721">
    <property type="component" value="Chromosome"/>
</dbReference>
<accession>A0ABN5FB60</accession>
<proteinExistence type="predicted"/>
<sequence length="224" mass="25314">MHKLYVLIISIVFFSCNNTKKSTKTSKQEIVPKENIIVKENDVDNFIPDGYEVVFSGNESNKIKADLNTDDILDYVILIANGTKKEKYSNATSVKLAIFEGQKDGSFILKNETGNLTYSFIYTNPDTRIAVTDTNIISIKHQSMRHDYELKFRYQNSYEDYMLIGAEYNNYGNAAHVGAGNTSTNFISKKRTSTIDGNKTSNLDKLLIPISEVNDDNVYDLISN</sequence>
<protein>
    <recommendedName>
        <fullName evidence="3">Lipoprotein</fullName>
    </recommendedName>
</protein>
<keyword evidence="2" id="KW-1185">Reference proteome</keyword>
<evidence type="ECO:0008006" key="3">
    <source>
        <dbReference type="Google" id="ProtNLM"/>
    </source>
</evidence>
<name>A0ABN5FB60_9FLAO</name>
<evidence type="ECO:0000313" key="1">
    <source>
        <dbReference type="EMBL" id="AUC23517.1"/>
    </source>
</evidence>
<dbReference type="PROSITE" id="PS51257">
    <property type="entry name" value="PROKAR_LIPOPROTEIN"/>
    <property type="match status" value="1"/>
</dbReference>
<organism evidence="1 2">
    <name type="scientific">Polaribacter sejongensis</name>
    <dbReference type="NCBI Taxonomy" id="985043"/>
    <lineage>
        <taxon>Bacteria</taxon>
        <taxon>Pseudomonadati</taxon>
        <taxon>Bacteroidota</taxon>
        <taxon>Flavobacteriia</taxon>
        <taxon>Flavobacteriales</taxon>
        <taxon>Flavobacteriaceae</taxon>
    </lineage>
</organism>
<evidence type="ECO:0000313" key="2">
    <source>
        <dbReference type="Proteomes" id="UP000232721"/>
    </source>
</evidence>
<gene>
    <name evidence="1" type="ORF">BTO15_16040</name>
</gene>